<evidence type="ECO:0000256" key="9">
    <source>
        <dbReference type="ARBA" id="ARBA00023224"/>
    </source>
</evidence>
<evidence type="ECO:0000256" key="1">
    <source>
        <dbReference type="ARBA" id="ARBA00004429"/>
    </source>
</evidence>
<keyword evidence="2" id="KW-1003">Cell membrane</keyword>
<dbReference type="SUPFAM" id="SSF58104">
    <property type="entry name" value="Methyl-accepting chemotaxis protein (MCP) signaling domain"/>
    <property type="match status" value="1"/>
</dbReference>
<dbReference type="GO" id="GO:0007165">
    <property type="term" value="P:signal transduction"/>
    <property type="evidence" value="ECO:0007669"/>
    <property type="project" value="UniProtKB-KW"/>
</dbReference>
<dbReference type="SMART" id="SM00283">
    <property type="entry name" value="MA"/>
    <property type="match status" value="1"/>
</dbReference>
<dbReference type="SUPFAM" id="SSF47170">
    <property type="entry name" value="Aspartate receptor, ligand-binding domain"/>
    <property type="match status" value="1"/>
</dbReference>
<name>A0A368TXY2_9GAMM</name>
<dbReference type="AlphaFoldDB" id="A0A368TXY2"/>
<dbReference type="PROSITE" id="PS50885">
    <property type="entry name" value="HAMP"/>
    <property type="match status" value="1"/>
</dbReference>
<dbReference type="GO" id="GO:0004888">
    <property type="term" value="F:transmembrane signaling receptor activity"/>
    <property type="evidence" value="ECO:0007669"/>
    <property type="project" value="InterPro"/>
</dbReference>
<evidence type="ECO:0000256" key="11">
    <source>
        <dbReference type="PROSITE-ProRule" id="PRU00284"/>
    </source>
</evidence>
<dbReference type="EMBL" id="QPIJ01000031">
    <property type="protein sequence ID" value="RCV89558.1"/>
    <property type="molecule type" value="Genomic_DNA"/>
</dbReference>
<evidence type="ECO:0000256" key="3">
    <source>
        <dbReference type="ARBA" id="ARBA00022481"/>
    </source>
</evidence>
<evidence type="ECO:0000256" key="12">
    <source>
        <dbReference type="SAM" id="Phobius"/>
    </source>
</evidence>
<evidence type="ECO:0000256" key="7">
    <source>
        <dbReference type="ARBA" id="ARBA00022989"/>
    </source>
</evidence>
<dbReference type="RefSeq" id="WP_114487303.1">
    <property type="nucleotide sequence ID" value="NZ_CBCSHM010000032.1"/>
</dbReference>
<evidence type="ECO:0000256" key="10">
    <source>
        <dbReference type="ARBA" id="ARBA00029447"/>
    </source>
</evidence>
<evidence type="ECO:0000256" key="4">
    <source>
        <dbReference type="ARBA" id="ARBA00022500"/>
    </source>
</evidence>
<evidence type="ECO:0000259" key="13">
    <source>
        <dbReference type="PROSITE" id="PS50111"/>
    </source>
</evidence>
<feature type="domain" description="HAMP" evidence="14">
    <location>
        <begin position="216"/>
        <end position="268"/>
    </location>
</feature>
<proteinExistence type="inferred from homology"/>
<evidence type="ECO:0000313" key="15">
    <source>
        <dbReference type="EMBL" id="RCV89558.1"/>
    </source>
</evidence>
<dbReference type="InterPro" id="IPR004089">
    <property type="entry name" value="MCPsignal_dom"/>
</dbReference>
<evidence type="ECO:0000256" key="2">
    <source>
        <dbReference type="ARBA" id="ARBA00022475"/>
    </source>
</evidence>
<dbReference type="Pfam" id="PF00015">
    <property type="entry name" value="MCPsignal"/>
    <property type="match status" value="1"/>
</dbReference>
<dbReference type="PANTHER" id="PTHR43531">
    <property type="entry name" value="PROTEIN ICFG"/>
    <property type="match status" value="1"/>
</dbReference>
<protein>
    <submittedName>
        <fullName evidence="15">HAMP domain-containing protein</fullName>
    </submittedName>
</protein>
<evidence type="ECO:0000256" key="8">
    <source>
        <dbReference type="ARBA" id="ARBA00023136"/>
    </source>
</evidence>
<sequence length="566" mass="62262">MKVLGNMTVKTSWTLVLLAFSVLILGIGSLGLYANHFGRDAYTALNRSNVLHVRELTTAYNSMLRARLEMDRAAQLMSRPSFDRPGPVIENAEHLVQQSQQAFERFLAIEPLDEQSELIASLSNHFQSLVNNNMLLQLLVLKDKDVAGYQSGASRMSDSSQRFIESTAKFLDLSEQQGSQLSARFEQVSAWLFWGVVLNLILALGLIGVVVWGVRCNVLKPLARIVGHFKRIADGDLSSSIESHSGNEIGQLYKELANMQGSLIDTVSRLRSSSEGVHTSSREMAQRNQAVAAQTERQASALEQMAANLGQLTATVSQNTTTAHYVRNSTLNVTKKAGEGDEVITRFIGTMQEISGHSKEIQSIISVIENIAFQTNLLALNASVEAARAGEQGRGFAVVANEVRGLASRSANAAKDIRERIQASGKSIEQGNVWSTKAGEHTQAIMLAVQEVDALMRDMTQASEEQRRGIEETHQAVAQIEQATQDNMILIEGATLSARTLENEALQMKEHAQRFTTPSGLLTRAEWSGVKVQYEARYEPQINGLESTSSVELRHREWNEPSPALC</sequence>
<dbReference type="InterPro" id="IPR003660">
    <property type="entry name" value="HAMP_dom"/>
</dbReference>
<dbReference type="GO" id="GO:0005886">
    <property type="term" value="C:plasma membrane"/>
    <property type="evidence" value="ECO:0007669"/>
    <property type="project" value="UniProtKB-SubCell"/>
</dbReference>
<evidence type="ECO:0000313" key="16">
    <source>
        <dbReference type="Proteomes" id="UP000253204"/>
    </source>
</evidence>
<dbReference type="Pfam" id="PF02203">
    <property type="entry name" value="TarH"/>
    <property type="match status" value="1"/>
</dbReference>
<keyword evidence="16" id="KW-1185">Reference proteome</keyword>
<feature type="transmembrane region" description="Helical" evidence="12">
    <location>
        <begin position="12"/>
        <end position="33"/>
    </location>
</feature>
<comment type="similarity">
    <text evidence="10">Belongs to the methyl-accepting chemotaxis (MCP) protein family.</text>
</comment>
<dbReference type="InterPro" id="IPR003122">
    <property type="entry name" value="Tar_rcpt_lig-bd"/>
</dbReference>
<keyword evidence="6 12" id="KW-0812">Transmembrane</keyword>
<dbReference type="GO" id="GO:0006935">
    <property type="term" value="P:chemotaxis"/>
    <property type="evidence" value="ECO:0007669"/>
    <property type="project" value="UniProtKB-KW"/>
</dbReference>
<keyword evidence="8 12" id="KW-0472">Membrane</keyword>
<dbReference type="PROSITE" id="PS50111">
    <property type="entry name" value="CHEMOTAXIS_TRANSDUC_2"/>
    <property type="match status" value="1"/>
</dbReference>
<dbReference type="PRINTS" id="PR00260">
    <property type="entry name" value="CHEMTRNSDUCR"/>
</dbReference>
<dbReference type="FunFam" id="1.10.287.950:FF:000001">
    <property type="entry name" value="Methyl-accepting chemotaxis sensory transducer"/>
    <property type="match status" value="1"/>
</dbReference>
<dbReference type="OrthoDB" id="2489132at2"/>
<keyword evidence="4" id="KW-0145">Chemotaxis</keyword>
<dbReference type="PANTHER" id="PTHR43531:SF16">
    <property type="entry name" value="METHYL-ACCEPTING CHEMOTAXIS PROTEIN II"/>
    <property type="match status" value="1"/>
</dbReference>
<dbReference type="Proteomes" id="UP000253204">
    <property type="component" value="Unassembled WGS sequence"/>
</dbReference>
<dbReference type="Gene3D" id="1.10.287.950">
    <property type="entry name" value="Methyl-accepting chemotaxis protein"/>
    <property type="match status" value="1"/>
</dbReference>
<dbReference type="SMART" id="SM00304">
    <property type="entry name" value="HAMP"/>
    <property type="match status" value="1"/>
</dbReference>
<dbReference type="CDD" id="cd06225">
    <property type="entry name" value="HAMP"/>
    <property type="match status" value="1"/>
</dbReference>
<keyword evidence="9 11" id="KW-0807">Transducer</keyword>
<feature type="domain" description="Methyl-accepting transducer" evidence="13">
    <location>
        <begin position="273"/>
        <end position="502"/>
    </location>
</feature>
<keyword evidence="5" id="KW-0997">Cell inner membrane</keyword>
<dbReference type="InterPro" id="IPR004090">
    <property type="entry name" value="Chemotax_Me-accpt_rcpt"/>
</dbReference>
<evidence type="ECO:0000256" key="5">
    <source>
        <dbReference type="ARBA" id="ARBA00022519"/>
    </source>
</evidence>
<evidence type="ECO:0000256" key="6">
    <source>
        <dbReference type="ARBA" id="ARBA00022692"/>
    </source>
</evidence>
<dbReference type="Gene3D" id="1.20.120.30">
    <property type="entry name" value="Aspartate receptor, ligand-binding domain"/>
    <property type="match status" value="1"/>
</dbReference>
<evidence type="ECO:0000259" key="14">
    <source>
        <dbReference type="PROSITE" id="PS50885"/>
    </source>
</evidence>
<keyword evidence="3" id="KW-0488">Methylation</keyword>
<feature type="transmembrane region" description="Helical" evidence="12">
    <location>
        <begin position="191"/>
        <end position="214"/>
    </location>
</feature>
<accession>A0A368TXY2</accession>
<organism evidence="15 16">
    <name type="scientific">Vreelandella rituensis</name>
    <dbReference type="NCBI Taxonomy" id="2282306"/>
    <lineage>
        <taxon>Bacteria</taxon>
        <taxon>Pseudomonadati</taxon>
        <taxon>Pseudomonadota</taxon>
        <taxon>Gammaproteobacteria</taxon>
        <taxon>Oceanospirillales</taxon>
        <taxon>Halomonadaceae</taxon>
        <taxon>Vreelandella</taxon>
    </lineage>
</organism>
<comment type="subcellular location">
    <subcellularLocation>
        <location evidence="1">Cell inner membrane</location>
        <topology evidence="1">Multi-pass membrane protein</topology>
    </subcellularLocation>
</comment>
<keyword evidence="7 12" id="KW-1133">Transmembrane helix</keyword>
<dbReference type="CDD" id="cd11386">
    <property type="entry name" value="MCP_signal"/>
    <property type="match status" value="1"/>
</dbReference>
<gene>
    <name evidence="15" type="ORF">DU506_12790</name>
</gene>
<dbReference type="Pfam" id="PF00672">
    <property type="entry name" value="HAMP"/>
    <property type="match status" value="1"/>
</dbReference>
<dbReference type="InterPro" id="IPR051310">
    <property type="entry name" value="MCP_chemotaxis"/>
</dbReference>
<dbReference type="InterPro" id="IPR035440">
    <property type="entry name" value="4HB_MCP_dom_sf"/>
</dbReference>
<reference evidence="15 16" key="1">
    <citation type="submission" date="2018-07" db="EMBL/GenBank/DDBJ databases">
        <title>Halomonas rutogse sp. nov., isolated from Lake TangqianCo on Tibetan Plateau.</title>
        <authorList>
            <person name="Lu H."/>
            <person name="Xing P."/>
            <person name="Wu Q."/>
        </authorList>
    </citation>
    <scope>NUCLEOTIDE SEQUENCE [LARGE SCALE GENOMIC DNA]</scope>
    <source>
        <strain evidence="15 16">TQ8S</strain>
    </source>
</reference>
<comment type="caution">
    <text evidence="15">The sequence shown here is derived from an EMBL/GenBank/DDBJ whole genome shotgun (WGS) entry which is preliminary data.</text>
</comment>